<comment type="similarity">
    <text evidence="1 6">Belongs to the metallo-dependent hydrolases superfamily. Adenine deaminase family.</text>
</comment>
<dbReference type="RefSeq" id="WP_131838230.1">
    <property type="nucleotide sequence ID" value="NZ_SLWB01000002.1"/>
</dbReference>
<evidence type="ECO:0000256" key="3">
    <source>
        <dbReference type="ARBA" id="ARBA00022801"/>
    </source>
</evidence>
<dbReference type="Pfam" id="PF13382">
    <property type="entry name" value="Adenine_deam_C"/>
    <property type="match status" value="1"/>
</dbReference>
<keyword evidence="10" id="KW-1185">Reference proteome</keyword>
<protein>
    <recommendedName>
        <fullName evidence="2 6">Adenine deaminase</fullName>
        <shortName evidence="6">Adenase</shortName>
        <shortName evidence="6">Adenine aminase</shortName>
        <ecNumber evidence="2 6">3.5.4.2</ecNumber>
    </recommendedName>
</protein>
<dbReference type="InterPro" id="IPR026912">
    <property type="entry name" value="Adenine_deam_C"/>
</dbReference>
<dbReference type="HAMAP" id="MF_01518">
    <property type="entry name" value="Adenine_deamin"/>
    <property type="match status" value="1"/>
</dbReference>
<dbReference type="InterPro" id="IPR006680">
    <property type="entry name" value="Amidohydro-rel"/>
</dbReference>
<dbReference type="GO" id="GO:0000034">
    <property type="term" value="F:adenine deaminase activity"/>
    <property type="evidence" value="ECO:0007669"/>
    <property type="project" value="UniProtKB-UniRule"/>
</dbReference>
<dbReference type="SUPFAM" id="SSF51556">
    <property type="entry name" value="Metallo-dependent hydrolases"/>
    <property type="match status" value="1"/>
</dbReference>
<comment type="caution">
    <text evidence="9">The sequence shown here is derived from an EMBL/GenBank/DDBJ whole genome shotgun (WGS) entry which is preliminary data.</text>
</comment>
<dbReference type="AlphaFoldDB" id="A0A4R2ESZ1"/>
<sequence>MEKIRGNIVNLKEEKIFFGDVIISGGLVFDLVFISEEEKGERYILPGFVDSHIHIESSMLVPSEFAKVAVRTGVVATVSDPHEIANVLGVDGVEYMRLNGVLSGFKFFFGVPSCVPAVLFDRSGAVLDSRIVSEMLESGNYFYLSEMMNFPGVVGGDLDVKAKIDAALRCGVKVDGHAPGLVGGDLKAYVGAGITTDHECMSLQEAEEKIRLGMKIQIREGSAAKNFDSLIDIVKVYPDMVMLCSDDCHPDDLLNGYFVGLLKRALSKGVNLFDALRISGYNAVKHYNLPVGLLQKGDSADFIVVDNLSDFNVKKTVVDGSVLFENGVVCTNSVEVEVVNNFVENIISVDDVKVLSPCEDSVLVRVIGVLEGELYTHSEVCRLAVQNGEVFSQKDSDILKIVALNRYQKAKPSVGFIRGFGLKKGAICSSVSHDSHNIVAIGVDDESIVKVINAVVASKGGLAYADEDVVKVLELPVAGIMAAAPAEKVADEYRCLLEITKKSGSIVKAPFMTMAFMSLIVIPELKISDQGLFDVLEFKPTSLFVNER</sequence>
<evidence type="ECO:0000256" key="4">
    <source>
        <dbReference type="ARBA" id="ARBA00023211"/>
    </source>
</evidence>
<reference evidence="9 10" key="1">
    <citation type="submission" date="2019-03" db="EMBL/GenBank/DDBJ databases">
        <title>Genomic Encyclopedia of Archaeal and Bacterial Type Strains, Phase II (KMG-II): from individual species to whole genera.</title>
        <authorList>
            <person name="Goeker M."/>
        </authorList>
    </citation>
    <scope>NUCLEOTIDE SEQUENCE [LARGE SCALE GENOMIC DNA]</scope>
    <source>
        <strain evidence="9 10">RL-C</strain>
    </source>
</reference>
<dbReference type="GO" id="GO:0006146">
    <property type="term" value="P:adenine catabolic process"/>
    <property type="evidence" value="ECO:0007669"/>
    <property type="project" value="InterPro"/>
</dbReference>
<dbReference type="InterPro" id="IPR011059">
    <property type="entry name" value="Metal-dep_hydrolase_composite"/>
</dbReference>
<dbReference type="Pfam" id="PF01979">
    <property type="entry name" value="Amidohydro_1"/>
    <property type="match status" value="1"/>
</dbReference>
<feature type="domain" description="Amidohydrolase-related" evidence="7">
    <location>
        <begin position="43"/>
        <end position="322"/>
    </location>
</feature>
<dbReference type="EMBL" id="SLWB01000002">
    <property type="protein sequence ID" value="TCN72163.1"/>
    <property type="molecule type" value="Genomic_DNA"/>
</dbReference>
<evidence type="ECO:0000259" key="7">
    <source>
        <dbReference type="Pfam" id="PF01979"/>
    </source>
</evidence>
<proteinExistence type="inferred from homology"/>
<dbReference type="PANTHER" id="PTHR11113:SF2">
    <property type="entry name" value="ADENINE DEAMINASE"/>
    <property type="match status" value="1"/>
</dbReference>
<evidence type="ECO:0000256" key="5">
    <source>
        <dbReference type="ARBA" id="ARBA00047720"/>
    </source>
</evidence>
<comment type="catalytic activity">
    <reaction evidence="5 6">
        <text>adenine + H2O + H(+) = hypoxanthine + NH4(+)</text>
        <dbReference type="Rhea" id="RHEA:23688"/>
        <dbReference type="ChEBI" id="CHEBI:15377"/>
        <dbReference type="ChEBI" id="CHEBI:15378"/>
        <dbReference type="ChEBI" id="CHEBI:16708"/>
        <dbReference type="ChEBI" id="CHEBI:17368"/>
        <dbReference type="ChEBI" id="CHEBI:28938"/>
        <dbReference type="EC" id="3.5.4.2"/>
    </reaction>
</comment>
<feature type="domain" description="Adenine deaminase C-terminal" evidence="8">
    <location>
        <begin position="374"/>
        <end position="539"/>
    </location>
</feature>
<evidence type="ECO:0000313" key="9">
    <source>
        <dbReference type="EMBL" id="TCN72163.1"/>
    </source>
</evidence>
<evidence type="ECO:0000259" key="8">
    <source>
        <dbReference type="Pfam" id="PF13382"/>
    </source>
</evidence>
<keyword evidence="4 6" id="KW-0464">Manganese</keyword>
<dbReference type="Proteomes" id="UP000294830">
    <property type="component" value="Unassembled WGS sequence"/>
</dbReference>
<dbReference type="Gene3D" id="2.30.40.10">
    <property type="entry name" value="Urease, subunit C, domain 1"/>
    <property type="match status" value="1"/>
</dbReference>
<dbReference type="EC" id="3.5.4.2" evidence="2 6"/>
<dbReference type="OrthoDB" id="9775607at2"/>
<evidence type="ECO:0000256" key="6">
    <source>
        <dbReference type="HAMAP-Rule" id="MF_01518"/>
    </source>
</evidence>
<keyword evidence="3 6" id="KW-0378">Hydrolase</keyword>
<dbReference type="Gene3D" id="3.20.20.140">
    <property type="entry name" value="Metal-dependent hydrolases"/>
    <property type="match status" value="1"/>
</dbReference>
<comment type="cofactor">
    <cofactor evidence="6">
        <name>Mn(2+)</name>
        <dbReference type="ChEBI" id="CHEBI:29035"/>
    </cofactor>
</comment>
<dbReference type="InterPro" id="IPR006679">
    <property type="entry name" value="Adenine_deam"/>
</dbReference>
<dbReference type="SUPFAM" id="SSF51338">
    <property type="entry name" value="Composite domain of metallo-dependent hydrolases"/>
    <property type="match status" value="1"/>
</dbReference>
<evidence type="ECO:0000256" key="1">
    <source>
        <dbReference type="ARBA" id="ARBA00006773"/>
    </source>
</evidence>
<dbReference type="InterPro" id="IPR032466">
    <property type="entry name" value="Metal_Hydrolase"/>
</dbReference>
<gene>
    <name evidence="6" type="primary">ade</name>
    <name evidence="9" type="ORF">CLV25_102126</name>
</gene>
<evidence type="ECO:0000256" key="2">
    <source>
        <dbReference type="ARBA" id="ARBA00012782"/>
    </source>
</evidence>
<accession>A0A4R2ESZ1</accession>
<name>A0A4R2ESZ1_9BACT</name>
<organism evidence="9 10">
    <name type="scientific">Acetobacteroides hydrogenigenes</name>
    <dbReference type="NCBI Taxonomy" id="979970"/>
    <lineage>
        <taxon>Bacteria</taxon>
        <taxon>Pseudomonadati</taxon>
        <taxon>Bacteroidota</taxon>
        <taxon>Bacteroidia</taxon>
        <taxon>Bacteroidales</taxon>
        <taxon>Rikenellaceae</taxon>
        <taxon>Acetobacteroides</taxon>
    </lineage>
</organism>
<evidence type="ECO:0000313" key="10">
    <source>
        <dbReference type="Proteomes" id="UP000294830"/>
    </source>
</evidence>
<dbReference type="PANTHER" id="PTHR11113">
    <property type="entry name" value="N-ACETYLGLUCOSAMINE-6-PHOSPHATE DEACETYLASE"/>
    <property type="match status" value="1"/>
</dbReference>
<dbReference type="NCBIfam" id="TIGR01178">
    <property type="entry name" value="ade"/>
    <property type="match status" value="1"/>
</dbReference>